<dbReference type="EMBL" id="JOKN01000002">
    <property type="protein sequence ID" value="KEQ57235.1"/>
    <property type="molecule type" value="Genomic_DNA"/>
</dbReference>
<feature type="domain" description="Asparagine synthetase" evidence="3">
    <location>
        <begin position="7"/>
        <end position="144"/>
    </location>
</feature>
<accession>A0A081RPW2</accession>
<keyword evidence="2" id="KW-0067">ATP-binding</keyword>
<dbReference type="GO" id="GO:0005829">
    <property type="term" value="C:cytosol"/>
    <property type="evidence" value="ECO:0007669"/>
    <property type="project" value="TreeGrafter"/>
</dbReference>
<keyword evidence="4" id="KW-0436">Ligase</keyword>
<protein>
    <submittedName>
        <fullName evidence="4">Asparagine synthase protein</fullName>
        <ecNumber evidence="4">6.3.5.4</ecNumber>
    </submittedName>
</protein>
<dbReference type="GO" id="GO:0004066">
    <property type="term" value="F:asparagine synthase (glutamine-hydrolyzing) activity"/>
    <property type="evidence" value="ECO:0007669"/>
    <property type="project" value="UniProtKB-EC"/>
</dbReference>
<keyword evidence="1" id="KW-0547">Nucleotide-binding</keyword>
<comment type="caution">
    <text evidence="4">The sequence shown here is derived from an EMBL/GenBank/DDBJ whole genome shotgun (WGS) entry which is preliminary data.</text>
</comment>
<organism evidence="4 5">
    <name type="scientific">Marine Group I thaumarchaeote SCGC AAA799-N04</name>
    <dbReference type="NCBI Taxonomy" id="1502293"/>
    <lineage>
        <taxon>Archaea</taxon>
        <taxon>Nitrososphaerota</taxon>
        <taxon>Marine Group I</taxon>
    </lineage>
</organism>
<dbReference type="EC" id="6.3.5.4" evidence="4"/>
<evidence type="ECO:0000259" key="3">
    <source>
        <dbReference type="Pfam" id="PF00733"/>
    </source>
</evidence>
<dbReference type="GO" id="GO:0006529">
    <property type="term" value="P:asparagine biosynthetic process"/>
    <property type="evidence" value="ECO:0007669"/>
    <property type="project" value="InterPro"/>
</dbReference>
<sequence length="314" mass="35849">MDDTSKELYDALQESCNSCKSNLISLSGGLDSSIIAYFLKDRKPKSLAIIAEDFVSTDLTYCQLISKEMGLPLTIYNVKTAEILEAVEQTIKILKNFNDIEIRNNVVMYLAIKWAKDNGEKSIITGDGADELFAGYNFLIHKPEEELQAEIDRVCSIMHFPTQEIGKTLGVEIESPFLSEKVINLAKKIPANLKVRSENEKKHGKWILRKTFENHIPEQIVWREKSPMQEGSGTSGLTNLFELIIEEEKYVEKKLTVEKEDNVIIRSRESMHYYEIFKKLYGSPVDKDAKNACPYCKHKVENSKFCRMCGAFPI</sequence>
<dbReference type="PANTHER" id="PTHR11772">
    <property type="entry name" value="ASPARAGINE SYNTHETASE"/>
    <property type="match status" value="1"/>
</dbReference>
<proteinExistence type="predicted"/>
<dbReference type="SUPFAM" id="SSF52402">
    <property type="entry name" value="Adenine nucleotide alpha hydrolases-like"/>
    <property type="match status" value="1"/>
</dbReference>
<dbReference type="Pfam" id="PF00733">
    <property type="entry name" value="Asn_synthase"/>
    <property type="match status" value="2"/>
</dbReference>
<gene>
    <name evidence="4" type="ORF">AAA799N04_00185</name>
</gene>
<dbReference type="PATRIC" id="fig|1502293.3.peg.171"/>
<evidence type="ECO:0000256" key="1">
    <source>
        <dbReference type="ARBA" id="ARBA00022741"/>
    </source>
</evidence>
<evidence type="ECO:0000256" key="2">
    <source>
        <dbReference type="ARBA" id="ARBA00022840"/>
    </source>
</evidence>
<dbReference type="InterPro" id="IPR050795">
    <property type="entry name" value="Asn_Synthetase"/>
</dbReference>
<dbReference type="InterPro" id="IPR001962">
    <property type="entry name" value="Asn_synthase"/>
</dbReference>
<dbReference type="PANTHER" id="PTHR11772:SF46">
    <property type="entry name" value="ASPARAGINE SYNTHETASE DOMAIN-CONTAINING PROTEIN"/>
    <property type="match status" value="1"/>
</dbReference>
<keyword evidence="5" id="KW-1185">Reference proteome</keyword>
<dbReference type="Gene3D" id="3.40.50.620">
    <property type="entry name" value="HUPs"/>
    <property type="match status" value="1"/>
</dbReference>
<dbReference type="AlphaFoldDB" id="A0A081RPW2"/>
<dbReference type="CDD" id="cd01991">
    <property type="entry name" value="Asn_synthase_B_C"/>
    <property type="match status" value="1"/>
</dbReference>
<evidence type="ECO:0000313" key="4">
    <source>
        <dbReference type="EMBL" id="KEQ57235.1"/>
    </source>
</evidence>
<evidence type="ECO:0000313" key="5">
    <source>
        <dbReference type="Proteomes" id="UP000028059"/>
    </source>
</evidence>
<feature type="domain" description="Asparagine synthetase" evidence="3">
    <location>
        <begin position="170"/>
        <end position="248"/>
    </location>
</feature>
<dbReference type="InterPro" id="IPR014729">
    <property type="entry name" value="Rossmann-like_a/b/a_fold"/>
</dbReference>
<dbReference type="GO" id="GO:0005524">
    <property type="term" value="F:ATP binding"/>
    <property type="evidence" value="ECO:0007669"/>
    <property type="project" value="UniProtKB-KW"/>
</dbReference>
<reference evidence="4 5" key="1">
    <citation type="submission" date="2014-06" db="EMBL/GenBank/DDBJ databases">
        <authorList>
            <person name="Ngugi D.K."/>
            <person name="Blom J."/>
            <person name="Alam I."/>
            <person name="Rashid M."/>
            <person name="Ba Alawi W."/>
            <person name="Zhang G."/>
            <person name="Hikmawan T."/>
            <person name="Guan Y."/>
            <person name="Antunes A."/>
            <person name="Siam R."/>
            <person name="ElDorry H."/>
            <person name="Bajic V."/>
            <person name="Stingl U."/>
        </authorList>
    </citation>
    <scope>NUCLEOTIDE SEQUENCE [LARGE SCALE GENOMIC DNA]</scope>
    <source>
        <strain evidence="4">SCGC AAA799-N04</strain>
    </source>
</reference>
<dbReference type="Proteomes" id="UP000028059">
    <property type="component" value="Unassembled WGS sequence"/>
</dbReference>
<name>A0A081RPW2_9ARCH</name>